<evidence type="ECO:0000313" key="2">
    <source>
        <dbReference type="EMBL" id="TDP90510.1"/>
    </source>
</evidence>
<proteinExistence type="predicted"/>
<evidence type="ECO:0000256" key="1">
    <source>
        <dbReference type="SAM" id="MobiDB-lite"/>
    </source>
</evidence>
<evidence type="ECO:0000313" key="3">
    <source>
        <dbReference type="Proteomes" id="UP000295444"/>
    </source>
</evidence>
<sequence>MVNSNLVTQAEAPAVTSSPGLRDPERQHNAPVQHAQTVSQVPTRARAGTPAVPALSSVVTIRADGGYLDVPRRSIEGRRVRVIVGDAPILDLPNIHELAAATFAAQHVQIEGNLDAIQYLERHLPNAWREARVAYELTMANLDDVPRF</sequence>
<dbReference type="Proteomes" id="UP000295444">
    <property type="component" value="Unassembled WGS sequence"/>
</dbReference>
<accession>A0A4R6RUD5</accession>
<feature type="region of interest" description="Disordered" evidence="1">
    <location>
        <begin position="1"/>
        <end position="51"/>
    </location>
</feature>
<comment type="caution">
    <text evidence="2">The sequence shown here is derived from an EMBL/GenBank/DDBJ whole genome shotgun (WGS) entry which is preliminary data.</text>
</comment>
<protein>
    <submittedName>
        <fullName evidence="2">Uncharacterized protein</fullName>
    </submittedName>
</protein>
<dbReference type="EMBL" id="SNXZ01000010">
    <property type="protein sequence ID" value="TDP90510.1"/>
    <property type="molecule type" value="Genomic_DNA"/>
</dbReference>
<name>A0A4R6RUD5_LABRH</name>
<keyword evidence="3" id="KW-1185">Reference proteome</keyword>
<reference evidence="2 3" key="1">
    <citation type="submission" date="2019-03" db="EMBL/GenBank/DDBJ databases">
        <title>Genomic Encyclopedia of Type Strains, Phase IV (KMG-IV): sequencing the most valuable type-strain genomes for metagenomic binning, comparative biology and taxonomic classification.</title>
        <authorList>
            <person name="Goeker M."/>
        </authorList>
    </citation>
    <scope>NUCLEOTIDE SEQUENCE [LARGE SCALE GENOMIC DNA]</scope>
    <source>
        <strain evidence="2 3">DSM 45361</strain>
    </source>
</reference>
<organism evidence="2 3">
    <name type="scientific">Labedaea rhizosphaerae</name>
    <dbReference type="NCBI Taxonomy" id="598644"/>
    <lineage>
        <taxon>Bacteria</taxon>
        <taxon>Bacillati</taxon>
        <taxon>Actinomycetota</taxon>
        <taxon>Actinomycetes</taxon>
        <taxon>Pseudonocardiales</taxon>
        <taxon>Pseudonocardiaceae</taxon>
        <taxon>Labedaea</taxon>
    </lineage>
</organism>
<dbReference type="AlphaFoldDB" id="A0A4R6RUD5"/>
<gene>
    <name evidence="2" type="ORF">EV186_11050</name>
</gene>